<organism evidence="2 3">
    <name type="scientific">Candidatus Kutchimonas denitrificans</name>
    <dbReference type="NCBI Taxonomy" id="3056748"/>
    <lineage>
        <taxon>Bacteria</taxon>
        <taxon>Pseudomonadati</taxon>
        <taxon>Gemmatimonadota</taxon>
        <taxon>Gemmatimonadia</taxon>
        <taxon>Candidatus Palauibacterales</taxon>
        <taxon>Candidatus Palauibacteraceae</taxon>
        <taxon>Candidatus Kutchimonas</taxon>
    </lineage>
</organism>
<keyword evidence="1" id="KW-0812">Transmembrane</keyword>
<accession>A0AAE4Z595</accession>
<keyword evidence="1" id="KW-1133">Transmembrane helix</keyword>
<sequence>MADKGDGGWRRAINKYIGLGTAIVGMAIVLSSFLFLDNLFAWYATVIVGLLIVLAGFLYGAHPFLTSERRFHALRQEVDDFIGLVRRLNAAATEEQREEFQRVKAEMVASVERMGELAGKPDEPMP</sequence>
<dbReference type="Proteomes" id="UP000702544">
    <property type="component" value="Unassembled WGS sequence"/>
</dbReference>
<feature type="transmembrane region" description="Helical" evidence="1">
    <location>
        <begin position="12"/>
        <end position="34"/>
    </location>
</feature>
<evidence type="ECO:0000256" key="1">
    <source>
        <dbReference type="SAM" id="Phobius"/>
    </source>
</evidence>
<name>A0AAE4Z595_9BACT</name>
<comment type="caution">
    <text evidence="2">The sequence shown here is derived from an EMBL/GenBank/DDBJ whole genome shotgun (WGS) entry which is preliminary data.</text>
</comment>
<dbReference type="AlphaFoldDB" id="A0AAE4Z595"/>
<keyword evidence="1" id="KW-0472">Membrane</keyword>
<reference evidence="2 3" key="1">
    <citation type="submission" date="2020-01" db="EMBL/GenBank/DDBJ databases">
        <title>Genomes assembled from Gulf of Kutch pelagic sediment metagenomes.</title>
        <authorList>
            <person name="Chandrashekar M."/>
            <person name="Mahajan M.S."/>
            <person name="Dave K.J."/>
            <person name="Vatsa P."/>
            <person name="Nathani N.M."/>
        </authorList>
    </citation>
    <scope>NUCLEOTIDE SEQUENCE [LARGE SCALE GENOMIC DNA]</scope>
    <source>
        <strain evidence="2">KS3-K002</strain>
    </source>
</reference>
<evidence type="ECO:0000313" key="3">
    <source>
        <dbReference type="Proteomes" id="UP000702544"/>
    </source>
</evidence>
<protein>
    <submittedName>
        <fullName evidence="2">Uncharacterized protein</fullName>
    </submittedName>
</protein>
<proteinExistence type="predicted"/>
<gene>
    <name evidence="2" type="ORF">GWO12_02790</name>
</gene>
<feature type="transmembrane region" description="Helical" evidence="1">
    <location>
        <begin position="40"/>
        <end position="61"/>
    </location>
</feature>
<evidence type="ECO:0000313" key="2">
    <source>
        <dbReference type="EMBL" id="NIR74034.1"/>
    </source>
</evidence>
<dbReference type="EMBL" id="JAACAK010000018">
    <property type="protein sequence ID" value="NIR74034.1"/>
    <property type="molecule type" value="Genomic_DNA"/>
</dbReference>